<dbReference type="InterPro" id="IPR015590">
    <property type="entry name" value="Aldehyde_DH_dom"/>
</dbReference>
<evidence type="ECO:0000259" key="5">
    <source>
        <dbReference type="Pfam" id="PF00171"/>
    </source>
</evidence>
<dbReference type="PROSITE" id="PS00687">
    <property type="entry name" value="ALDEHYDE_DEHYDR_GLU"/>
    <property type="match status" value="1"/>
</dbReference>
<feature type="domain" description="Aldehyde dehydrogenase" evidence="5">
    <location>
        <begin position="20"/>
        <end position="479"/>
    </location>
</feature>
<name>A0A8J3PLE5_9ACTN</name>
<comment type="caution">
    <text evidence="6">The sequence shown here is derived from an EMBL/GenBank/DDBJ whole genome shotgun (WGS) entry which is preliminary data.</text>
</comment>
<dbReference type="GO" id="GO:0016620">
    <property type="term" value="F:oxidoreductase activity, acting on the aldehyde or oxo group of donors, NAD or NADP as acceptor"/>
    <property type="evidence" value="ECO:0007669"/>
    <property type="project" value="InterPro"/>
</dbReference>
<comment type="similarity">
    <text evidence="1 4">Belongs to the aldehyde dehydrogenase family.</text>
</comment>
<dbReference type="InterPro" id="IPR050740">
    <property type="entry name" value="Aldehyde_DH_Superfamily"/>
</dbReference>
<keyword evidence="2 4" id="KW-0560">Oxidoreductase</keyword>
<dbReference type="PANTHER" id="PTHR43353:SF5">
    <property type="entry name" value="SUCCINATE-SEMIALDEHYDE DEHYDROGENASE, MITOCHONDRIAL"/>
    <property type="match status" value="1"/>
</dbReference>
<organism evidence="6 7">
    <name type="scientific">Planosporangium flavigriseum</name>
    <dbReference type="NCBI Taxonomy" id="373681"/>
    <lineage>
        <taxon>Bacteria</taxon>
        <taxon>Bacillati</taxon>
        <taxon>Actinomycetota</taxon>
        <taxon>Actinomycetes</taxon>
        <taxon>Micromonosporales</taxon>
        <taxon>Micromonosporaceae</taxon>
        <taxon>Planosporangium</taxon>
    </lineage>
</organism>
<dbReference type="InterPro" id="IPR016163">
    <property type="entry name" value="Ald_DH_C"/>
</dbReference>
<dbReference type="AlphaFoldDB" id="A0A8J3PLE5"/>
<dbReference type="SUPFAM" id="SSF53720">
    <property type="entry name" value="ALDH-like"/>
    <property type="match status" value="1"/>
</dbReference>
<evidence type="ECO:0000256" key="2">
    <source>
        <dbReference type="ARBA" id="ARBA00023002"/>
    </source>
</evidence>
<reference evidence="6" key="1">
    <citation type="submission" date="2021-01" db="EMBL/GenBank/DDBJ databases">
        <title>Whole genome shotgun sequence of Planosporangium flavigriseum NBRC 105377.</title>
        <authorList>
            <person name="Komaki H."/>
            <person name="Tamura T."/>
        </authorList>
    </citation>
    <scope>NUCLEOTIDE SEQUENCE</scope>
    <source>
        <strain evidence="6">NBRC 105377</strain>
    </source>
</reference>
<evidence type="ECO:0000313" key="7">
    <source>
        <dbReference type="Proteomes" id="UP000653674"/>
    </source>
</evidence>
<feature type="active site" evidence="3">
    <location>
        <position position="256"/>
    </location>
</feature>
<sequence>MSVREVTERKELANFIGNTWLASKGDEVLCRDPAAEDRVVGAVPDSTDEDVDAAVAAAAAAAAEWAARPAPERGDLLSRWRELIAENADELALLMTREMGKPLSESYAELGRARGELDYTAGEGTRILGDTIPSRVAGQLVYTLREPLGVVAAITPWNFPAVAPIRKIAPALVAGNTVVLKPALETPLTALALATLLRDAGVPEGVLNVVCGRGSSVGSRLIADRRVNGVSFTGSTGVGRTVAETVARRLGKVQLELGGKNAAYVHSAADLRRAVDHIATAAIQATGQRCTAVSRVLVQDEIADDVVELLSGLYSSYRVGPGVDPDTQVGPLINKAQFERVSGYIETGLEEGAVRTTARRSLPDGLYVEPTVLDRVTRDMVVAREEIFGPVISVLRVSDVDEAISIANDCDYGLASVVFSERLDVAMRYTQGVQAGMVHVNHGTISQPHVPFGGVKDSGSGAFSIGSTNQDFFTNTKTVYLSPTVI</sequence>
<evidence type="ECO:0000256" key="4">
    <source>
        <dbReference type="RuleBase" id="RU003345"/>
    </source>
</evidence>
<dbReference type="FunFam" id="3.40.605.10:FF:000007">
    <property type="entry name" value="NAD/NADP-dependent betaine aldehyde dehydrogenase"/>
    <property type="match status" value="1"/>
</dbReference>
<gene>
    <name evidence="6" type="ORF">Pfl04_15480</name>
</gene>
<evidence type="ECO:0000256" key="1">
    <source>
        <dbReference type="ARBA" id="ARBA00009986"/>
    </source>
</evidence>
<dbReference type="PANTHER" id="PTHR43353">
    <property type="entry name" value="SUCCINATE-SEMIALDEHYDE DEHYDROGENASE, MITOCHONDRIAL"/>
    <property type="match status" value="1"/>
</dbReference>
<dbReference type="InterPro" id="IPR016162">
    <property type="entry name" value="Ald_DH_N"/>
</dbReference>
<dbReference type="Gene3D" id="3.40.605.10">
    <property type="entry name" value="Aldehyde Dehydrogenase, Chain A, domain 1"/>
    <property type="match status" value="1"/>
</dbReference>
<protein>
    <submittedName>
        <fullName evidence="6">Aldehyde dehydrogenase</fullName>
    </submittedName>
</protein>
<evidence type="ECO:0000256" key="3">
    <source>
        <dbReference type="PROSITE-ProRule" id="PRU10007"/>
    </source>
</evidence>
<dbReference type="RefSeq" id="WP_168071705.1">
    <property type="nucleotide sequence ID" value="NZ_BAAAQJ010000003.1"/>
</dbReference>
<accession>A0A8J3PLE5</accession>
<dbReference type="EMBL" id="BONU01000007">
    <property type="protein sequence ID" value="GIG73144.1"/>
    <property type="molecule type" value="Genomic_DNA"/>
</dbReference>
<proteinExistence type="inferred from homology"/>
<dbReference type="InterPro" id="IPR029510">
    <property type="entry name" value="Ald_DH_CS_GLU"/>
</dbReference>
<evidence type="ECO:0000313" key="6">
    <source>
        <dbReference type="EMBL" id="GIG73144.1"/>
    </source>
</evidence>
<dbReference type="Proteomes" id="UP000653674">
    <property type="component" value="Unassembled WGS sequence"/>
</dbReference>
<dbReference type="InterPro" id="IPR016161">
    <property type="entry name" value="Ald_DH/histidinol_DH"/>
</dbReference>
<keyword evidence="7" id="KW-1185">Reference proteome</keyword>
<dbReference type="Gene3D" id="3.40.309.10">
    <property type="entry name" value="Aldehyde Dehydrogenase, Chain A, domain 2"/>
    <property type="match status" value="1"/>
</dbReference>
<dbReference type="Pfam" id="PF00171">
    <property type="entry name" value="Aldedh"/>
    <property type="match status" value="1"/>
</dbReference>